<accession>A0AAP2CRB5</accession>
<keyword evidence="3" id="KW-0645">Protease</keyword>
<dbReference type="Pfam" id="PF00557">
    <property type="entry name" value="Peptidase_M24"/>
    <property type="match status" value="1"/>
</dbReference>
<sequence length="363" mass="39225">MDRYQDLRQIAQQLDADAVALVPGPNFARVYNKNFGSNERPLVVIIPVEGPPAAIVPNLELQSWALVDFEGEVFDWKDQLGYQGAFEALARHMSLGRIAVEGQLMRVFVDQALRSAWPGLQIIDAEVAISGLRRRKTPAEITALESAIATSEAALAEVLADVKLGMTEMEIQSALLGALFRHGAEGLSFNPIVASGSNAARPHASARADYAIQPGDTLLIDFGARRGGFNADITRTYFVGHAPDEAHRAYETVLHANLKGQELTRPGATAHDIDDAVTGVLEASPFAEYILTKTGHGLGRATHEAPYIMRGNLEVLEPGMVFTIEPGLYRDGAYGIRIEEDVLVTQTGSRALTTLDSSLQIIG</sequence>
<dbReference type="Gene3D" id="3.90.230.10">
    <property type="entry name" value="Creatinase/methionine aminopeptidase superfamily"/>
    <property type="match status" value="1"/>
</dbReference>
<dbReference type="AlphaFoldDB" id="A0AAP2CRB5"/>
<dbReference type="Pfam" id="PF01321">
    <property type="entry name" value="Creatinase_N"/>
    <property type="match status" value="1"/>
</dbReference>
<keyword evidence="3" id="KW-0378">Hydrolase</keyword>
<dbReference type="RefSeq" id="WP_327794462.1">
    <property type="nucleotide sequence ID" value="NZ_JADQAZ010000002.1"/>
</dbReference>
<comment type="caution">
    <text evidence="3">The sequence shown here is derived from an EMBL/GenBank/DDBJ whole genome shotgun (WGS) entry which is preliminary data.</text>
</comment>
<dbReference type="EMBL" id="JADQAZ010000002">
    <property type="protein sequence ID" value="MBT0958250.1"/>
    <property type="molecule type" value="Genomic_DNA"/>
</dbReference>
<dbReference type="GO" id="GO:0004177">
    <property type="term" value="F:aminopeptidase activity"/>
    <property type="evidence" value="ECO:0007669"/>
    <property type="project" value="UniProtKB-KW"/>
</dbReference>
<dbReference type="InterPro" id="IPR000587">
    <property type="entry name" value="Creatinase_N"/>
</dbReference>
<dbReference type="PANTHER" id="PTHR46112">
    <property type="entry name" value="AMINOPEPTIDASE"/>
    <property type="match status" value="1"/>
</dbReference>
<keyword evidence="3" id="KW-0031">Aminopeptidase</keyword>
<organism evidence="3 4">
    <name type="scientific">Harenicola maris</name>
    <dbReference type="NCBI Taxonomy" id="2841044"/>
    <lineage>
        <taxon>Bacteria</taxon>
        <taxon>Pseudomonadati</taxon>
        <taxon>Pseudomonadota</taxon>
        <taxon>Alphaproteobacteria</taxon>
        <taxon>Rhodobacterales</taxon>
        <taxon>Paracoccaceae</taxon>
        <taxon>Harenicola</taxon>
    </lineage>
</organism>
<evidence type="ECO:0000259" key="1">
    <source>
        <dbReference type="Pfam" id="PF00557"/>
    </source>
</evidence>
<feature type="domain" description="Peptidase M24" evidence="1">
    <location>
        <begin position="144"/>
        <end position="346"/>
    </location>
</feature>
<feature type="domain" description="Creatinase N-terminal" evidence="2">
    <location>
        <begin position="3"/>
        <end position="133"/>
    </location>
</feature>
<protein>
    <submittedName>
        <fullName evidence="3">Aminopeptidase P family protein</fullName>
    </submittedName>
</protein>
<evidence type="ECO:0000259" key="2">
    <source>
        <dbReference type="Pfam" id="PF01321"/>
    </source>
</evidence>
<name>A0AAP2CRB5_9RHOB</name>
<dbReference type="InterPro" id="IPR029149">
    <property type="entry name" value="Creatin/AminoP/Spt16_N"/>
</dbReference>
<evidence type="ECO:0000313" key="4">
    <source>
        <dbReference type="Proteomes" id="UP001315686"/>
    </source>
</evidence>
<keyword evidence="4" id="KW-1185">Reference proteome</keyword>
<dbReference type="InterPro" id="IPR050659">
    <property type="entry name" value="Peptidase_M24B"/>
</dbReference>
<dbReference type="InterPro" id="IPR001714">
    <property type="entry name" value="Pept_M24_MAP"/>
</dbReference>
<dbReference type="SUPFAM" id="SSF53092">
    <property type="entry name" value="Creatinase/prolidase N-terminal domain"/>
    <property type="match status" value="1"/>
</dbReference>
<proteinExistence type="predicted"/>
<dbReference type="InterPro" id="IPR000994">
    <property type="entry name" value="Pept_M24"/>
</dbReference>
<dbReference type="GO" id="GO:0008235">
    <property type="term" value="F:metalloexopeptidase activity"/>
    <property type="evidence" value="ECO:0007669"/>
    <property type="project" value="UniProtKB-ARBA"/>
</dbReference>
<dbReference type="InterPro" id="IPR036005">
    <property type="entry name" value="Creatinase/aminopeptidase-like"/>
</dbReference>
<dbReference type="Proteomes" id="UP001315686">
    <property type="component" value="Unassembled WGS sequence"/>
</dbReference>
<gene>
    <name evidence="3" type="ORF">IV417_12705</name>
</gene>
<reference evidence="3 4" key="1">
    <citation type="journal article" date="2021" name="Arch. Microbiol.">
        <title>Harenicola maris gen. nov., sp. nov. isolated from the Sea of Japan shallow sediments.</title>
        <authorList>
            <person name="Romanenko L.A."/>
            <person name="Kurilenko V.V."/>
            <person name="Chernysheva N.Y."/>
            <person name="Tekutyeva L.A."/>
            <person name="Velansky P.V."/>
            <person name="Svetashev V.I."/>
            <person name="Isaeva M.P."/>
        </authorList>
    </citation>
    <scope>NUCLEOTIDE SEQUENCE [LARGE SCALE GENOMIC DNA]</scope>
    <source>
        <strain evidence="3 4">KMM 3653</strain>
    </source>
</reference>
<dbReference type="PRINTS" id="PR00599">
    <property type="entry name" value="MAPEPTIDASE"/>
</dbReference>
<dbReference type="SUPFAM" id="SSF55920">
    <property type="entry name" value="Creatinase/aminopeptidase"/>
    <property type="match status" value="1"/>
</dbReference>
<dbReference type="Gene3D" id="3.40.350.10">
    <property type="entry name" value="Creatinase/prolidase N-terminal domain"/>
    <property type="match status" value="1"/>
</dbReference>
<evidence type="ECO:0000313" key="3">
    <source>
        <dbReference type="EMBL" id="MBT0958250.1"/>
    </source>
</evidence>
<dbReference type="PANTHER" id="PTHR46112:SF2">
    <property type="entry name" value="XAA-PRO AMINOPEPTIDASE P-RELATED"/>
    <property type="match status" value="1"/>
</dbReference>